<comment type="caution">
    <text evidence="2">The sequence shown here is derived from an EMBL/GenBank/DDBJ whole genome shotgun (WGS) entry which is preliminary data.</text>
</comment>
<gene>
    <name evidence="2" type="ORF">DFP72DRAFT_1074151</name>
</gene>
<sequence>MPPKASLQKLRVASASGVQAREAQRHAEALDDFRARTEAQLKDAETQIADLEKACADFTKKTAHLQRINEQQKSQISSLKAELTVIANDKAALYRKWCTERQRCTRQEARIVSLSNTIAMRKHSDIHQGKQMQSVMADNRAVKSNLRRLEVDKQKLASRLELADELGLAKNAKYEASLVALKTKLAEAQKKASMLKKRDNR</sequence>
<reference evidence="2 3" key="1">
    <citation type="submission" date="2020-07" db="EMBL/GenBank/DDBJ databases">
        <title>Comparative genomics of pyrophilous fungi reveals a link between fire events and developmental genes.</title>
        <authorList>
            <consortium name="DOE Joint Genome Institute"/>
            <person name="Steindorff A.S."/>
            <person name="Carver A."/>
            <person name="Calhoun S."/>
            <person name="Stillman K."/>
            <person name="Liu H."/>
            <person name="Lipzen A."/>
            <person name="Pangilinan J."/>
            <person name="Labutti K."/>
            <person name="Bruns T.D."/>
            <person name="Grigoriev I.V."/>
        </authorList>
    </citation>
    <scope>NUCLEOTIDE SEQUENCE [LARGE SCALE GENOMIC DNA]</scope>
    <source>
        <strain evidence="2 3">CBS 144469</strain>
    </source>
</reference>
<organism evidence="2 3">
    <name type="scientific">Ephemerocybe angulata</name>
    <dbReference type="NCBI Taxonomy" id="980116"/>
    <lineage>
        <taxon>Eukaryota</taxon>
        <taxon>Fungi</taxon>
        <taxon>Dikarya</taxon>
        <taxon>Basidiomycota</taxon>
        <taxon>Agaricomycotina</taxon>
        <taxon>Agaricomycetes</taxon>
        <taxon>Agaricomycetidae</taxon>
        <taxon>Agaricales</taxon>
        <taxon>Agaricineae</taxon>
        <taxon>Psathyrellaceae</taxon>
        <taxon>Ephemerocybe</taxon>
    </lineage>
</organism>
<dbReference type="AlphaFoldDB" id="A0A8H6LY97"/>
<evidence type="ECO:0000313" key="2">
    <source>
        <dbReference type="EMBL" id="KAF6748533.1"/>
    </source>
</evidence>
<dbReference type="Proteomes" id="UP000521943">
    <property type="component" value="Unassembled WGS sequence"/>
</dbReference>
<evidence type="ECO:0000313" key="3">
    <source>
        <dbReference type="Proteomes" id="UP000521943"/>
    </source>
</evidence>
<feature type="coiled-coil region" evidence="1">
    <location>
        <begin position="139"/>
        <end position="198"/>
    </location>
</feature>
<name>A0A8H6LY97_9AGAR</name>
<evidence type="ECO:0000256" key="1">
    <source>
        <dbReference type="SAM" id="Coils"/>
    </source>
</evidence>
<accession>A0A8H6LY97</accession>
<feature type="coiled-coil region" evidence="1">
    <location>
        <begin position="27"/>
        <end position="61"/>
    </location>
</feature>
<keyword evidence="3" id="KW-1185">Reference proteome</keyword>
<dbReference type="EMBL" id="JACGCI010000070">
    <property type="protein sequence ID" value="KAF6748533.1"/>
    <property type="molecule type" value="Genomic_DNA"/>
</dbReference>
<protein>
    <submittedName>
        <fullName evidence="2">Uncharacterized protein</fullName>
    </submittedName>
</protein>
<proteinExistence type="predicted"/>
<keyword evidence="1" id="KW-0175">Coiled coil</keyword>